<dbReference type="EMBL" id="GBXM01001608">
    <property type="protein sequence ID" value="JAI06970.1"/>
    <property type="molecule type" value="Transcribed_RNA"/>
</dbReference>
<reference evidence="1" key="2">
    <citation type="journal article" date="2015" name="Fish Shellfish Immunol.">
        <title>Early steps in the European eel (Anguilla anguilla)-Vibrio vulnificus interaction in the gills: Role of the RtxA13 toxin.</title>
        <authorList>
            <person name="Callol A."/>
            <person name="Pajuelo D."/>
            <person name="Ebbesson L."/>
            <person name="Teles M."/>
            <person name="MacKenzie S."/>
            <person name="Amaro C."/>
        </authorList>
    </citation>
    <scope>NUCLEOTIDE SEQUENCE</scope>
</reference>
<evidence type="ECO:0000313" key="1">
    <source>
        <dbReference type="EMBL" id="JAI06970.1"/>
    </source>
</evidence>
<protein>
    <submittedName>
        <fullName evidence="1">Uncharacterized protein</fullName>
    </submittedName>
</protein>
<name>A0A0E9XWE0_ANGAN</name>
<accession>A0A0E9XWE0</accession>
<proteinExistence type="predicted"/>
<dbReference type="AlphaFoldDB" id="A0A0E9XWE0"/>
<reference evidence="1" key="1">
    <citation type="submission" date="2014-11" db="EMBL/GenBank/DDBJ databases">
        <authorList>
            <person name="Amaro Gonzalez C."/>
        </authorList>
    </citation>
    <scope>NUCLEOTIDE SEQUENCE</scope>
</reference>
<organism evidence="1">
    <name type="scientific">Anguilla anguilla</name>
    <name type="common">European freshwater eel</name>
    <name type="synonym">Muraena anguilla</name>
    <dbReference type="NCBI Taxonomy" id="7936"/>
    <lineage>
        <taxon>Eukaryota</taxon>
        <taxon>Metazoa</taxon>
        <taxon>Chordata</taxon>
        <taxon>Craniata</taxon>
        <taxon>Vertebrata</taxon>
        <taxon>Euteleostomi</taxon>
        <taxon>Actinopterygii</taxon>
        <taxon>Neopterygii</taxon>
        <taxon>Teleostei</taxon>
        <taxon>Anguilliformes</taxon>
        <taxon>Anguillidae</taxon>
        <taxon>Anguilla</taxon>
    </lineage>
</organism>
<sequence>MVKKIFLVKTKGFLFLKKRKKTNTSVLCEQDKLLSEKVKKVLGFGVGGVN</sequence>